<gene>
    <name evidence="2" type="ORF">GCM10009849_29410</name>
</gene>
<proteinExistence type="predicted"/>
<dbReference type="GO" id="GO:0016853">
    <property type="term" value="F:isomerase activity"/>
    <property type="evidence" value="ECO:0007669"/>
    <property type="project" value="UniProtKB-KW"/>
</dbReference>
<feature type="domain" description="Mycothiol-dependent maleylpyruvate isomerase metal-binding" evidence="1">
    <location>
        <begin position="11"/>
        <end position="102"/>
    </location>
</feature>
<evidence type="ECO:0000259" key="1">
    <source>
        <dbReference type="Pfam" id="PF11716"/>
    </source>
</evidence>
<dbReference type="RefSeq" id="WP_344300518.1">
    <property type="nucleotide sequence ID" value="NZ_BAAAQW010000009.1"/>
</dbReference>
<organism evidence="2 3">
    <name type="scientific">Sinomonas flava</name>
    <dbReference type="NCBI Taxonomy" id="496857"/>
    <lineage>
        <taxon>Bacteria</taxon>
        <taxon>Bacillati</taxon>
        <taxon>Actinomycetota</taxon>
        <taxon>Actinomycetes</taxon>
        <taxon>Micrococcales</taxon>
        <taxon>Micrococcaceae</taxon>
        <taxon>Sinomonas</taxon>
    </lineage>
</organism>
<accession>A0ABN3BZL0</accession>
<keyword evidence="2" id="KW-0413">Isomerase</keyword>
<dbReference type="SUPFAM" id="SSF109854">
    <property type="entry name" value="DinB/YfiT-like putative metalloenzymes"/>
    <property type="match status" value="1"/>
</dbReference>
<dbReference type="Gene3D" id="1.20.120.450">
    <property type="entry name" value="dinb family like domain"/>
    <property type="match status" value="1"/>
</dbReference>
<dbReference type="NCBIfam" id="TIGR03083">
    <property type="entry name" value="maleylpyruvate isomerase family mycothiol-dependent enzyme"/>
    <property type="match status" value="1"/>
</dbReference>
<keyword evidence="3" id="KW-1185">Reference proteome</keyword>
<reference evidence="2 3" key="1">
    <citation type="journal article" date="2019" name="Int. J. Syst. Evol. Microbiol.">
        <title>The Global Catalogue of Microorganisms (GCM) 10K type strain sequencing project: providing services to taxonomists for standard genome sequencing and annotation.</title>
        <authorList>
            <consortium name="The Broad Institute Genomics Platform"/>
            <consortium name="The Broad Institute Genome Sequencing Center for Infectious Disease"/>
            <person name="Wu L."/>
            <person name="Ma J."/>
        </authorList>
    </citation>
    <scope>NUCLEOTIDE SEQUENCE [LARGE SCALE GENOMIC DNA]</scope>
    <source>
        <strain evidence="2 3">JCM 16034</strain>
    </source>
</reference>
<dbReference type="Pfam" id="PF11716">
    <property type="entry name" value="MDMPI_N"/>
    <property type="match status" value="1"/>
</dbReference>
<dbReference type="EMBL" id="BAAAQW010000009">
    <property type="protein sequence ID" value="GAA2202148.1"/>
    <property type="molecule type" value="Genomic_DNA"/>
</dbReference>
<dbReference type="Proteomes" id="UP001500432">
    <property type="component" value="Unassembled WGS sequence"/>
</dbReference>
<dbReference type="InterPro" id="IPR034660">
    <property type="entry name" value="DinB/YfiT-like"/>
</dbReference>
<dbReference type="InterPro" id="IPR024344">
    <property type="entry name" value="MDMPI_metal-binding"/>
</dbReference>
<evidence type="ECO:0000313" key="2">
    <source>
        <dbReference type="EMBL" id="GAA2202148.1"/>
    </source>
</evidence>
<name>A0ABN3BZL0_9MICC</name>
<comment type="caution">
    <text evidence="2">The sequence shown here is derived from an EMBL/GenBank/DDBJ whole genome shotgun (WGS) entry which is preliminary data.</text>
</comment>
<protein>
    <submittedName>
        <fullName evidence="2">Maleylpyruvate isomerase family mycothiol-dependent enzyme</fullName>
    </submittedName>
</protein>
<dbReference type="InterPro" id="IPR017517">
    <property type="entry name" value="Maleyloyr_isom"/>
</dbReference>
<sequence>MHGDELWAHVHAERGSLASLLSGLTPEQWDSPSLCPGWRVRDVAAHVISAAQTGVLGEAAAFARARGGFDRMNLLEGQRRGSAPVTQILGDYRRLAASRRRAPGTGGVTPLLDVLVHTQDIAIPLGLAHRMPVDAAIACAEQVWRVAFPFNARRRLAGFGLRATDVDWQAGDGPAVEGPIEALLTLLTGRRAWLHRLAGPGAALL</sequence>
<evidence type="ECO:0000313" key="3">
    <source>
        <dbReference type="Proteomes" id="UP001500432"/>
    </source>
</evidence>